<protein>
    <submittedName>
        <fullName evidence="3">PAP2 family protein</fullName>
    </submittedName>
</protein>
<comment type="caution">
    <text evidence="3">The sequence shown here is derived from an EMBL/GenBank/DDBJ whole genome shotgun (WGS) entry which is preliminary data.</text>
</comment>
<name>A0A6A7N4D0_9BURK</name>
<feature type="transmembrane region" description="Helical" evidence="1">
    <location>
        <begin position="28"/>
        <end position="46"/>
    </location>
</feature>
<dbReference type="GO" id="GO:0016020">
    <property type="term" value="C:membrane"/>
    <property type="evidence" value="ECO:0007669"/>
    <property type="project" value="UniProtKB-SubCell"/>
</dbReference>
<keyword evidence="1" id="KW-0812">Transmembrane</keyword>
<evidence type="ECO:0000313" key="4">
    <source>
        <dbReference type="Proteomes" id="UP000440498"/>
    </source>
</evidence>
<accession>A0A6A7N4D0</accession>
<evidence type="ECO:0000256" key="1">
    <source>
        <dbReference type="SAM" id="Phobius"/>
    </source>
</evidence>
<dbReference type="Pfam" id="PF14378">
    <property type="entry name" value="PAP2_3"/>
    <property type="match status" value="1"/>
</dbReference>
<keyword evidence="1" id="KW-0472">Membrane</keyword>
<feature type="transmembrane region" description="Helical" evidence="1">
    <location>
        <begin position="149"/>
        <end position="167"/>
    </location>
</feature>
<reference evidence="3 4" key="1">
    <citation type="submission" date="2019-10" db="EMBL/GenBank/DDBJ databases">
        <title>Two novel species isolated from a subtropical stream in China.</title>
        <authorList>
            <person name="Lu H."/>
        </authorList>
    </citation>
    <scope>NUCLEOTIDE SEQUENCE [LARGE SCALE GENOMIC DNA]</scope>
    <source>
        <strain evidence="3 4">FT29W</strain>
    </source>
</reference>
<proteinExistence type="predicted"/>
<keyword evidence="1" id="KW-1133">Transmembrane helix</keyword>
<feature type="transmembrane region" description="Helical" evidence="1">
    <location>
        <begin position="282"/>
        <end position="300"/>
    </location>
</feature>
<dbReference type="Proteomes" id="UP000440498">
    <property type="component" value="Unassembled WGS sequence"/>
</dbReference>
<organism evidence="3 4">
    <name type="scientific">Rugamonas aquatica</name>
    <dbReference type="NCBI Taxonomy" id="2743357"/>
    <lineage>
        <taxon>Bacteria</taxon>
        <taxon>Pseudomonadati</taxon>
        <taxon>Pseudomonadota</taxon>
        <taxon>Betaproteobacteria</taxon>
        <taxon>Burkholderiales</taxon>
        <taxon>Oxalobacteraceae</taxon>
        <taxon>Telluria group</taxon>
        <taxon>Rugamonas</taxon>
    </lineage>
</organism>
<feature type="transmembrane region" description="Helical" evidence="1">
    <location>
        <begin position="232"/>
        <end position="253"/>
    </location>
</feature>
<gene>
    <name evidence="3" type="ORF">GEV02_17310</name>
</gene>
<evidence type="ECO:0000313" key="3">
    <source>
        <dbReference type="EMBL" id="MQA39913.1"/>
    </source>
</evidence>
<feature type="transmembrane region" description="Helical" evidence="1">
    <location>
        <begin position="82"/>
        <end position="107"/>
    </location>
</feature>
<dbReference type="RefSeq" id="WP_152839158.1">
    <property type="nucleotide sequence ID" value="NZ_WHUG01000006.1"/>
</dbReference>
<evidence type="ECO:0000259" key="2">
    <source>
        <dbReference type="Pfam" id="PF14378"/>
    </source>
</evidence>
<keyword evidence="4" id="KW-1185">Reference proteome</keyword>
<dbReference type="EMBL" id="WHUG01000006">
    <property type="protein sequence ID" value="MQA39913.1"/>
    <property type="molecule type" value="Genomic_DNA"/>
</dbReference>
<feature type="domain" description="Inositolphosphotransferase Aur1/Ipt1" evidence="2">
    <location>
        <begin position="118"/>
        <end position="298"/>
    </location>
</feature>
<dbReference type="AlphaFoldDB" id="A0A6A7N4D0"/>
<dbReference type="InterPro" id="IPR026841">
    <property type="entry name" value="Aur1/Ipt1"/>
</dbReference>
<sequence>MGHSLPVHGRTMPASTPPHLRPDHKGSIMLAEASLFYLALLLAWGWSEHWSVANGKMALQQGVLTLSLLAPLALRRYRSDPFIVTVLGTTAGLIVFSQLAAAFSYMITSTNAPLFDATLARWDHNLGFDWVDFSNWSARYPLLDLSLQAAYDSLLPQMVLLVLFLAWTGRFRLLSDFCGTLVVCKMMADLVSGFYPAMGASKYYAQLLRTDVSMLSDFEPLRSGALRSIDLVALQGLIVAPSFHAILALLLIVATRGTKLAWPYLLLNLWMLLATPKFGGHYLVDLLAGALTVLLASLLWQRHITSKYA</sequence>